<feature type="region of interest" description="Disordered" evidence="14">
    <location>
        <begin position="1"/>
        <end position="21"/>
    </location>
</feature>
<evidence type="ECO:0000256" key="10">
    <source>
        <dbReference type="ARBA" id="ARBA00022842"/>
    </source>
</evidence>
<name>E0I6Y1_9BACL</name>
<dbReference type="STRING" id="717606.PaecuDRAFT_1403"/>
<dbReference type="Pfam" id="PF03454">
    <property type="entry name" value="MoeA_C"/>
    <property type="match status" value="1"/>
</dbReference>
<dbReference type="eggNOG" id="COG0303">
    <property type="taxonomic scope" value="Bacteria"/>
</dbReference>
<dbReference type="InterPro" id="IPR036425">
    <property type="entry name" value="MoaB/Mog-like_dom_sf"/>
</dbReference>
<evidence type="ECO:0000259" key="15">
    <source>
        <dbReference type="SMART" id="SM00852"/>
    </source>
</evidence>
<dbReference type="InterPro" id="IPR001453">
    <property type="entry name" value="MoaB/Mog_dom"/>
</dbReference>
<dbReference type="GO" id="GO:0005829">
    <property type="term" value="C:cytosol"/>
    <property type="evidence" value="ECO:0007669"/>
    <property type="project" value="TreeGrafter"/>
</dbReference>
<dbReference type="PANTHER" id="PTHR10192">
    <property type="entry name" value="MOLYBDOPTERIN BIOSYNTHESIS PROTEIN"/>
    <property type="match status" value="1"/>
</dbReference>
<proteinExistence type="inferred from homology"/>
<evidence type="ECO:0000256" key="6">
    <source>
        <dbReference type="ARBA" id="ARBA00021108"/>
    </source>
</evidence>
<dbReference type="Gene3D" id="3.90.105.10">
    <property type="entry name" value="Molybdopterin biosynthesis moea protein, domain 2"/>
    <property type="match status" value="1"/>
</dbReference>
<evidence type="ECO:0000256" key="8">
    <source>
        <dbReference type="ARBA" id="ARBA00022679"/>
    </source>
</evidence>
<dbReference type="InterPro" id="IPR036688">
    <property type="entry name" value="MoeA_C_domain_IV_sf"/>
</dbReference>
<dbReference type="Gene3D" id="2.170.190.11">
    <property type="entry name" value="Molybdopterin biosynthesis moea protein, domain 3"/>
    <property type="match status" value="1"/>
</dbReference>
<dbReference type="Proteomes" id="UP000005387">
    <property type="component" value="Unassembled WGS sequence"/>
</dbReference>
<reference evidence="16 17" key="1">
    <citation type="submission" date="2010-07" db="EMBL/GenBank/DDBJ databases">
        <title>The draft genome of Paenibacillus curdlanolyticus YK9.</title>
        <authorList>
            <consortium name="US DOE Joint Genome Institute (JGI-PGF)"/>
            <person name="Lucas S."/>
            <person name="Copeland A."/>
            <person name="Lapidus A."/>
            <person name="Cheng J.-F."/>
            <person name="Bruce D."/>
            <person name="Goodwin L."/>
            <person name="Pitluck S."/>
            <person name="Land M.L."/>
            <person name="Hauser L."/>
            <person name="Chang Y.-J."/>
            <person name="Jeffries C."/>
            <person name="Anderson I.J."/>
            <person name="Johnson E."/>
            <person name="Loganathan U."/>
            <person name="Mulhopadhyay B."/>
            <person name="Kyrpides N."/>
            <person name="Woyke T.J."/>
        </authorList>
    </citation>
    <scope>NUCLEOTIDE SEQUENCE [LARGE SCALE GENOMIC DNA]</scope>
    <source>
        <strain evidence="16 17">YK9</strain>
    </source>
</reference>
<dbReference type="InterPro" id="IPR005110">
    <property type="entry name" value="MoeA_linker/N"/>
</dbReference>
<evidence type="ECO:0000256" key="3">
    <source>
        <dbReference type="ARBA" id="ARBA00005046"/>
    </source>
</evidence>
<organism evidence="16 17">
    <name type="scientific">Paenibacillus curdlanolyticus YK9</name>
    <dbReference type="NCBI Taxonomy" id="717606"/>
    <lineage>
        <taxon>Bacteria</taxon>
        <taxon>Bacillati</taxon>
        <taxon>Bacillota</taxon>
        <taxon>Bacilli</taxon>
        <taxon>Bacillales</taxon>
        <taxon>Paenibacillaceae</taxon>
        <taxon>Paenibacillus</taxon>
    </lineage>
</organism>
<dbReference type="AlphaFoldDB" id="E0I6Y1"/>
<comment type="pathway">
    <text evidence="3 13">Cofactor biosynthesis; molybdopterin biosynthesis.</text>
</comment>
<evidence type="ECO:0000256" key="12">
    <source>
        <dbReference type="ARBA" id="ARBA00047317"/>
    </source>
</evidence>
<evidence type="ECO:0000256" key="1">
    <source>
        <dbReference type="ARBA" id="ARBA00001946"/>
    </source>
</evidence>
<dbReference type="SUPFAM" id="SSF63882">
    <property type="entry name" value="MoeA N-terminal region -like"/>
    <property type="match status" value="1"/>
</dbReference>
<dbReference type="SUPFAM" id="SSF53218">
    <property type="entry name" value="Molybdenum cofactor biosynthesis proteins"/>
    <property type="match status" value="1"/>
</dbReference>
<dbReference type="NCBIfam" id="TIGR00177">
    <property type="entry name" value="molyb_syn"/>
    <property type="match status" value="1"/>
</dbReference>
<dbReference type="EMBL" id="AEDD01000003">
    <property type="protein sequence ID" value="EFM11797.1"/>
    <property type="molecule type" value="Genomic_DNA"/>
</dbReference>
<sequence>MKESGESKMPTKSEEQQGERIGRFRRKAIKVTVAQSAILETARSYQAEMPVQVIPLYRCGGRYAAERLAATSDWPPFARSGVDGFAVRSADVELATAEKPVSLRLIDSVAAGDRAVKAVLPGTAIRIMTGAMVPPEADAVVMLEQTEDAEAGASRGLWKGNKASNGGGARETVISVQVKHAIQQGQNIAQPGEELQTGAALTEPGMLLRPGHIALLGTFGYSSVPVFARPRVGIFATGSELLAVDERLEPGRIRDSNSAMLAAMVEQSGGEAVLMGRLPDELGAVRSALAEAADKVDMIVTTGGVSVGDYDVMAMLLRGLSRRSFETGGKRESSLDCIAALGQDQLLFDRVAMRPGSPTSAARFGGKLLFALSGNPGACFVGFELFVRPAMLALQGASHALPTVVQAELVAGFEKGSPHDRYVRARLLEREGRRFAEPLGFVKSSMMASIPAAEGLVLIPSGSKGAPAGQLVDVLLLPS</sequence>
<dbReference type="UniPathway" id="UPA00344"/>
<dbReference type="CDD" id="cd00887">
    <property type="entry name" value="MoeA"/>
    <property type="match status" value="1"/>
</dbReference>
<accession>E0I6Y1</accession>
<protein>
    <recommendedName>
        <fullName evidence="6 13">Molybdopterin molybdenumtransferase</fullName>
        <ecNumber evidence="5 13">2.10.1.1</ecNumber>
    </recommendedName>
</protein>
<evidence type="ECO:0000256" key="2">
    <source>
        <dbReference type="ARBA" id="ARBA00002901"/>
    </source>
</evidence>
<dbReference type="Gene3D" id="2.40.340.10">
    <property type="entry name" value="MoeA, C-terminal, domain IV"/>
    <property type="match status" value="1"/>
</dbReference>
<comment type="function">
    <text evidence="2 13">Catalyzes the insertion of molybdate into adenylated molybdopterin with the concomitant release of AMP.</text>
</comment>
<dbReference type="Pfam" id="PF00994">
    <property type="entry name" value="MoCF_biosynth"/>
    <property type="match status" value="1"/>
</dbReference>
<dbReference type="GO" id="GO:0006777">
    <property type="term" value="P:Mo-molybdopterin cofactor biosynthetic process"/>
    <property type="evidence" value="ECO:0007669"/>
    <property type="project" value="UniProtKB-UniRule"/>
</dbReference>
<dbReference type="SUPFAM" id="SSF63867">
    <property type="entry name" value="MoeA C-terminal domain-like"/>
    <property type="match status" value="1"/>
</dbReference>
<keyword evidence="7 13" id="KW-0500">Molybdenum</keyword>
<evidence type="ECO:0000256" key="5">
    <source>
        <dbReference type="ARBA" id="ARBA00013269"/>
    </source>
</evidence>
<evidence type="ECO:0000256" key="11">
    <source>
        <dbReference type="ARBA" id="ARBA00023150"/>
    </source>
</evidence>
<dbReference type="RefSeq" id="WP_006037416.1">
    <property type="nucleotide sequence ID" value="NZ_AEDD01000003.1"/>
</dbReference>
<keyword evidence="11 13" id="KW-0501">Molybdenum cofactor biosynthesis</keyword>
<evidence type="ECO:0000256" key="14">
    <source>
        <dbReference type="SAM" id="MobiDB-lite"/>
    </source>
</evidence>
<comment type="cofactor">
    <cofactor evidence="1 13">
        <name>Mg(2+)</name>
        <dbReference type="ChEBI" id="CHEBI:18420"/>
    </cofactor>
</comment>
<dbReference type="PANTHER" id="PTHR10192:SF5">
    <property type="entry name" value="GEPHYRIN"/>
    <property type="match status" value="1"/>
</dbReference>
<dbReference type="GO" id="GO:0061599">
    <property type="term" value="F:molybdopterin molybdotransferase activity"/>
    <property type="evidence" value="ECO:0007669"/>
    <property type="project" value="UniProtKB-UniRule"/>
</dbReference>
<evidence type="ECO:0000256" key="7">
    <source>
        <dbReference type="ARBA" id="ARBA00022505"/>
    </source>
</evidence>
<dbReference type="Pfam" id="PF03453">
    <property type="entry name" value="MoeA_N"/>
    <property type="match status" value="1"/>
</dbReference>
<dbReference type="InterPro" id="IPR036135">
    <property type="entry name" value="MoeA_linker/N_sf"/>
</dbReference>
<evidence type="ECO:0000256" key="9">
    <source>
        <dbReference type="ARBA" id="ARBA00022723"/>
    </source>
</evidence>
<dbReference type="EC" id="2.10.1.1" evidence="5 13"/>
<dbReference type="NCBIfam" id="NF045515">
    <property type="entry name" value="Glp_gephyrin"/>
    <property type="match status" value="1"/>
</dbReference>
<dbReference type="SMART" id="SM00852">
    <property type="entry name" value="MoCF_biosynth"/>
    <property type="match status" value="1"/>
</dbReference>
<evidence type="ECO:0000256" key="13">
    <source>
        <dbReference type="RuleBase" id="RU365090"/>
    </source>
</evidence>
<gene>
    <name evidence="16" type="ORF">PaecuDRAFT_1403</name>
</gene>
<dbReference type="InterPro" id="IPR038987">
    <property type="entry name" value="MoeA-like"/>
</dbReference>
<evidence type="ECO:0000256" key="4">
    <source>
        <dbReference type="ARBA" id="ARBA00010763"/>
    </source>
</evidence>
<keyword evidence="8 13" id="KW-0808">Transferase</keyword>
<feature type="domain" description="MoaB/Mog" evidence="15">
    <location>
        <begin position="233"/>
        <end position="393"/>
    </location>
</feature>
<keyword evidence="17" id="KW-1185">Reference proteome</keyword>
<comment type="similarity">
    <text evidence="4 13">Belongs to the MoeA family.</text>
</comment>
<dbReference type="InterPro" id="IPR005111">
    <property type="entry name" value="MoeA_C_domain_IV"/>
</dbReference>
<dbReference type="GO" id="GO:0046872">
    <property type="term" value="F:metal ion binding"/>
    <property type="evidence" value="ECO:0007669"/>
    <property type="project" value="UniProtKB-UniRule"/>
</dbReference>
<evidence type="ECO:0000313" key="16">
    <source>
        <dbReference type="EMBL" id="EFM11797.1"/>
    </source>
</evidence>
<keyword evidence="10 13" id="KW-0460">Magnesium</keyword>
<dbReference type="Gene3D" id="3.40.980.10">
    <property type="entry name" value="MoaB/Mog-like domain"/>
    <property type="match status" value="1"/>
</dbReference>
<dbReference type="FunFam" id="3.40.980.10:FF:000004">
    <property type="entry name" value="Molybdopterin molybdenumtransferase"/>
    <property type="match status" value="1"/>
</dbReference>
<keyword evidence="9 13" id="KW-0479">Metal-binding</keyword>
<evidence type="ECO:0000313" key="17">
    <source>
        <dbReference type="Proteomes" id="UP000005387"/>
    </source>
</evidence>
<comment type="catalytic activity">
    <reaction evidence="12">
        <text>adenylyl-molybdopterin + molybdate = Mo-molybdopterin + AMP + H(+)</text>
        <dbReference type="Rhea" id="RHEA:35047"/>
        <dbReference type="ChEBI" id="CHEBI:15378"/>
        <dbReference type="ChEBI" id="CHEBI:36264"/>
        <dbReference type="ChEBI" id="CHEBI:62727"/>
        <dbReference type="ChEBI" id="CHEBI:71302"/>
        <dbReference type="ChEBI" id="CHEBI:456215"/>
        <dbReference type="EC" id="2.10.1.1"/>
    </reaction>
</comment>